<dbReference type="InterPro" id="IPR045741">
    <property type="entry name" value="PorV"/>
</dbReference>
<evidence type="ECO:0000313" key="4">
    <source>
        <dbReference type="Proteomes" id="UP001207918"/>
    </source>
</evidence>
<protein>
    <submittedName>
        <fullName evidence="3">PorV/PorQ family protein</fullName>
    </submittedName>
</protein>
<comment type="caution">
    <text evidence="3">The sequence shown here is derived from an EMBL/GenBank/DDBJ whole genome shotgun (WGS) entry which is preliminary data.</text>
</comment>
<proteinExistence type="predicted"/>
<feature type="domain" description="Type IX secretion system protein PorV" evidence="2">
    <location>
        <begin position="24"/>
        <end position="254"/>
    </location>
</feature>
<evidence type="ECO:0000259" key="2">
    <source>
        <dbReference type="Pfam" id="PF19572"/>
    </source>
</evidence>
<name>A0ABT3PTU9_9BACT</name>
<organism evidence="3 4">
    <name type="scientific">Fodinibius salsisoli</name>
    <dbReference type="NCBI Taxonomy" id="2820877"/>
    <lineage>
        <taxon>Bacteria</taxon>
        <taxon>Pseudomonadati</taxon>
        <taxon>Balneolota</taxon>
        <taxon>Balneolia</taxon>
        <taxon>Balneolales</taxon>
        <taxon>Balneolaceae</taxon>
        <taxon>Fodinibius</taxon>
    </lineage>
</organism>
<accession>A0ABT3PTU9</accession>
<evidence type="ECO:0000313" key="3">
    <source>
        <dbReference type="EMBL" id="MCW9709259.1"/>
    </source>
</evidence>
<dbReference type="SUPFAM" id="SSF56935">
    <property type="entry name" value="Porins"/>
    <property type="match status" value="1"/>
</dbReference>
<dbReference type="EMBL" id="JAGGJA010000030">
    <property type="protein sequence ID" value="MCW9709259.1"/>
    <property type="molecule type" value="Genomic_DNA"/>
</dbReference>
<dbReference type="Pfam" id="PF19572">
    <property type="entry name" value="PorV"/>
    <property type="match status" value="1"/>
</dbReference>
<dbReference type="RefSeq" id="WP_265768128.1">
    <property type="nucleotide sequence ID" value="NZ_JAGGJA010000030.1"/>
</dbReference>
<keyword evidence="1" id="KW-0732">Signal</keyword>
<feature type="chain" id="PRO_5047215695" evidence="1">
    <location>
        <begin position="22"/>
        <end position="351"/>
    </location>
</feature>
<reference evidence="3 4" key="1">
    <citation type="submission" date="2021-03" db="EMBL/GenBank/DDBJ databases">
        <title>Aliifodinibius sp. nov., a new bacterium isolated from saline soil.</title>
        <authorList>
            <person name="Galisteo C."/>
            <person name="De La Haba R."/>
            <person name="Sanchez-Porro C."/>
            <person name="Ventosa A."/>
        </authorList>
    </citation>
    <scope>NUCLEOTIDE SEQUENCE [LARGE SCALE GENOMIC DNA]</scope>
    <source>
        <strain evidence="3 4">1BSP15-2V2</strain>
    </source>
</reference>
<gene>
    <name evidence="3" type="ORF">J6I44_20545</name>
</gene>
<dbReference type="Proteomes" id="UP001207918">
    <property type="component" value="Unassembled WGS sequence"/>
</dbReference>
<keyword evidence="4" id="KW-1185">Reference proteome</keyword>
<sequence length="351" mass="36903">MNKQRWFGVLLLLLVPLAGRGQVNQIAVPALRVEPDPVATGRGFTGVADPVGARAVFWNPAGLAGQQGLQLGFSRFRWVPALDDELTYNYMMARYGNIGGHVTFLNLGSQSYRDGQGATSGDFASYELSVGLSAGQTLIPEKLSVGLGVRFVSSRLVPSGQQVGGHQTEVGNTAAMDLGVLYRPGSYQVGSLAVEPSVGLAITNVGGRVSYSDSDHKDALPTLLRLGTSQQLWLDGDGSNSLTVSAEISKLLVRADSTGAAPPLEALFSSWGSYEYYNGQSTQTVGLGEQLMIGLGAEYWYGGLLAVRAGYYREGASNGGREFVTGGGSLRYGALQVNASLAIPQGPTATD</sequence>
<feature type="non-terminal residue" evidence="3">
    <location>
        <position position="351"/>
    </location>
</feature>
<dbReference type="NCBIfam" id="NF033709">
    <property type="entry name" value="PorV_fam"/>
    <property type="match status" value="1"/>
</dbReference>
<dbReference type="Gene3D" id="2.40.160.60">
    <property type="entry name" value="Outer membrane protein transport protein (OMPP1/FadL/TodX)"/>
    <property type="match status" value="1"/>
</dbReference>
<evidence type="ECO:0000256" key="1">
    <source>
        <dbReference type="SAM" id="SignalP"/>
    </source>
</evidence>
<feature type="signal peptide" evidence="1">
    <location>
        <begin position="1"/>
        <end position="21"/>
    </location>
</feature>